<accession>A0A1Y1V0V3</accession>
<dbReference type="SMART" id="SM00164">
    <property type="entry name" value="TBC"/>
    <property type="match status" value="1"/>
</dbReference>
<dbReference type="InterPro" id="IPR035969">
    <property type="entry name" value="Rab-GAP_TBC_sf"/>
</dbReference>
<dbReference type="InterPro" id="IPR050302">
    <property type="entry name" value="Rab_GAP_TBC_domain"/>
</dbReference>
<dbReference type="GO" id="GO:0031267">
    <property type="term" value="F:small GTPase binding"/>
    <property type="evidence" value="ECO:0007669"/>
    <property type="project" value="TreeGrafter"/>
</dbReference>
<gene>
    <name evidence="2" type="ORF">BCR36DRAFT_414809</name>
</gene>
<name>A0A1Y1V0V3_9FUNG</name>
<dbReference type="Pfam" id="PF00566">
    <property type="entry name" value="RabGAP-TBC"/>
    <property type="match status" value="1"/>
</dbReference>
<dbReference type="Gene3D" id="1.10.10.750">
    <property type="entry name" value="Ypt/Rab-GAP domain of gyp1p, domain 1"/>
    <property type="match status" value="1"/>
</dbReference>
<proteinExistence type="predicted"/>
<dbReference type="PROSITE" id="PS50086">
    <property type="entry name" value="TBC_RABGAP"/>
    <property type="match status" value="1"/>
</dbReference>
<evidence type="ECO:0000259" key="1">
    <source>
        <dbReference type="PROSITE" id="PS50086"/>
    </source>
</evidence>
<dbReference type="PANTHER" id="PTHR47219:SF9">
    <property type="entry name" value="GTPASE ACTIVATING PROTEIN AND CENTROSOME-ASSOCIATED, ISOFORM B"/>
    <property type="match status" value="1"/>
</dbReference>
<dbReference type="SUPFAM" id="SSF47923">
    <property type="entry name" value="Ypt/Rab-GAP domain of gyp1p"/>
    <property type="match status" value="2"/>
</dbReference>
<dbReference type="OrthoDB" id="27140at2759"/>
<evidence type="ECO:0000313" key="3">
    <source>
        <dbReference type="Proteomes" id="UP000193719"/>
    </source>
</evidence>
<sequence length="285" mass="34208">MATTAEDFRELLNAETHIDMEKLRQFSKHGIPDEVRGDAWKYLLGVEQPNKSNELSVLKTKYETYKQYDKINNELLKPIRGEASRYNRSKEKFFKSKNLSSTLENVISIYIDHNRTVDYNPAFIHLCGPFVYSYDDEYDVYYSFERLMILLDEYNTFHDINERLARFLMRFRMILPDLYNHFEEEEVDFKEWTSSWLKYLLAKELPLDCLVRLWDTYFSIEEGFDLHFYVCLAILKYFKEALEECECSEIRALLLRLPSMDMDKIISQAFTIKNEIMAEQFLDPY</sequence>
<organism evidence="2 3">
    <name type="scientific">Piromyces finnis</name>
    <dbReference type="NCBI Taxonomy" id="1754191"/>
    <lineage>
        <taxon>Eukaryota</taxon>
        <taxon>Fungi</taxon>
        <taxon>Fungi incertae sedis</taxon>
        <taxon>Chytridiomycota</taxon>
        <taxon>Chytridiomycota incertae sedis</taxon>
        <taxon>Neocallimastigomycetes</taxon>
        <taxon>Neocallimastigales</taxon>
        <taxon>Neocallimastigaceae</taxon>
        <taxon>Piromyces</taxon>
    </lineage>
</organism>
<dbReference type="AlphaFoldDB" id="A0A1Y1V0V3"/>
<evidence type="ECO:0000313" key="2">
    <source>
        <dbReference type="EMBL" id="ORX44837.1"/>
    </source>
</evidence>
<dbReference type="Proteomes" id="UP000193719">
    <property type="component" value="Unassembled WGS sequence"/>
</dbReference>
<reference evidence="2 3" key="1">
    <citation type="submission" date="2016-08" db="EMBL/GenBank/DDBJ databases">
        <title>Genomes of anaerobic fungi encode conserved fungal cellulosomes for biomass hydrolysis.</title>
        <authorList>
            <consortium name="DOE Joint Genome Institute"/>
            <person name="Haitjema C.H."/>
            <person name="Gilmore S.P."/>
            <person name="Henske J.K."/>
            <person name="Solomon K.V."/>
            <person name="De Groot R."/>
            <person name="Kuo A."/>
            <person name="Mondo S.J."/>
            <person name="Salamov A.A."/>
            <person name="Labutti K."/>
            <person name="Zhao Z."/>
            <person name="Chiniquy J."/>
            <person name="Barry K."/>
            <person name="Brewer H.M."/>
            <person name="Purvine S.O."/>
            <person name="Wright A.T."/>
            <person name="Boxma B."/>
            <person name="Van Alen T."/>
            <person name="Hackstein J.H."/>
            <person name="Baker S.E."/>
            <person name="Grigoriev I.V."/>
            <person name="O'Malley M.A."/>
        </authorList>
    </citation>
    <scope>NUCLEOTIDE SEQUENCE [LARGE SCALE GENOMIC DNA]</scope>
    <source>
        <strain evidence="3">finn</strain>
    </source>
</reference>
<dbReference type="InterPro" id="IPR000195">
    <property type="entry name" value="Rab-GAP-TBC_dom"/>
</dbReference>
<dbReference type="PANTHER" id="PTHR47219">
    <property type="entry name" value="RAB GTPASE-ACTIVATING PROTEIN 1-LIKE"/>
    <property type="match status" value="1"/>
</dbReference>
<dbReference type="Gene3D" id="1.10.472.80">
    <property type="entry name" value="Ypt/Rab-GAP domain of gyp1p, domain 3"/>
    <property type="match status" value="1"/>
</dbReference>
<dbReference type="GO" id="GO:0005096">
    <property type="term" value="F:GTPase activator activity"/>
    <property type="evidence" value="ECO:0007669"/>
    <property type="project" value="TreeGrafter"/>
</dbReference>
<reference evidence="2 3" key="2">
    <citation type="submission" date="2016-08" db="EMBL/GenBank/DDBJ databases">
        <title>Pervasive Adenine N6-methylation of Active Genes in Fungi.</title>
        <authorList>
            <consortium name="DOE Joint Genome Institute"/>
            <person name="Mondo S.J."/>
            <person name="Dannebaum R.O."/>
            <person name="Kuo R.C."/>
            <person name="Labutti K."/>
            <person name="Haridas S."/>
            <person name="Kuo A."/>
            <person name="Salamov A."/>
            <person name="Ahrendt S.R."/>
            <person name="Lipzen A."/>
            <person name="Sullivan W."/>
            <person name="Andreopoulos W.B."/>
            <person name="Clum A."/>
            <person name="Lindquist E."/>
            <person name="Daum C."/>
            <person name="Ramamoorthy G.K."/>
            <person name="Gryganskyi A."/>
            <person name="Culley D."/>
            <person name="Magnuson J.K."/>
            <person name="James T.Y."/>
            <person name="O'Malley M.A."/>
            <person name="Stajich J.E."/>
            <person name="Spatafora J.W."/>
            <person name="Visel A."/>
            <person name="Grigoriev I.V."/>
        </authorList>
    </citation>
    <scope>NUCLEOTIDE SEQUENCE [LARGE SCALE GENOMIC DNA]</scope>
    <source>
        <strain evidence="3">finn</strain>
    </source>
</reference>
<dbReference type="EMBL" id="MCFH01000043">
    <property type="protein sequence ID" value="ORX44837.1"/>
    <property type="molecule type" value="Genomic_DNA"/>
</dbReference>
<feature type="domain" description="Rab-GAP TBC" evidence="1">
    <location>
        <begin position="30"/>
        <end position="221"/>
    </location>
</feature>
<keyword evidence="3" id="KW-1185">Reference proteome</keyword>
<dbReference type="STRING" id="1754191.A0A1Y1V0V3"/>
<dbReference type="Gene3D" id="1.10.8.270">
    <property type="entry name" value="putative rabgap domain of human tbc1 domain family member 14 like domains"/>
    <property type="match status" value="1"/>
</dbReference>
<comment type="caution">
    <text evidence="2">The sequence shown here is derived from an EMBL/GenBank/DDBJ whole genome shotgun (WGS) entry which is preliminary data.</text>
</comment>
<protein>
    <submittedName>
        <fullName evidence="2">RabGAP/TBC</fullName>
    </submittedName>
</protein>